<name>A0A1R2CHX6_9CILI</name>
<evidence type="ECO:0008006" key="5">
    <source>
        <dbReference type="Google" id="ProtNLM"/>
    </source>
</evidence>
<dbReference type="InterPro" id="IPR050357">
    <property type="entry name" value="Arrestin_domain-protein"/>
</dbReference>
<sequence length="333" mass="37554">MGAKQGVAHIFIAVENSTVNAGQEISCIAHLLLNEKIKFASLDITFTGRERLRFQGDGIKTGKYNFIQFKNSLLQPGQKEIQAGSYSFPFIIEIPKNVPGTFKANMKRFEAKIQYKVKVELRSNKELIGKSKSEIIVEQTFDQNRYSVLTNHAGTIVCCDCCRKGVCELVAHIDKNAYLPQENAKLWVSVNNGNSRRALSGIGVMFWRVIRLISHDNEVGVFKKCIFNTNVNVNVASGEKLLTGKEIQIDIPIYSKEIELDQCVTTVGKIVQCRYFIEITTDFGRCMSRIVDFEVPLIVVPKFIPPEMPSAPEDWHPVEMPMARFSSYESETS</sequence>
<dbReference type="Pfam" id="PF00339">
    <property type="entry name" value="Arrestin_N"/>
    <property type="match status" value="1"/>
</dbReference>
<dbReference type="InterPro" id="IPR011021">
    <property type="entry name" value="Arrestin-like_N"/>
</dbReference>
<proteinExistence type="predicted"/>
<dbReference type="PANTHER" id="PTHR11188:SF17">
    <property type="entry name" value="FI21816P1"/>
    <property type="match status" value="1"/>
</dbReference>
<feature type="domain" description="Arrestin-like N-terminal" evidence="1">
    <location>
        <begin position="24"/>
        <end position="144"/>
    </location>
</feature>
<evidence type="ECO:0000259" key="2">
    <source>
        <dbReference type="Pfam" id="PF02752"/>
    </source>
</evidence>
<comment type="caution">
    <text evidence="3">The sequence shown here is derived from an EMBL/GenBank/DDBJ whole genome shotgun (WGS) entry which is preliminary data.</text>
</comment>
<organism evidence="3 4">
    <name type="scientific">Stentor coeruleus</name>
    <dbReference type="NCBI Taxonomy" id="5963"/>
    <lineage>
        <taxon>Eukaryota</taxon>
        <taxon>Sar</taxon>
        <taxon>Alveolata</taxon>
        <taxon>Ciliophora</taxon>
        <taxon>Postciliodesmatophora</taxon>
        <taxon>Heterotrichea</taxon>
        <taxon>Heterotrichida</taxon>
        <taxon>Stentoridae</taxon>
        <taxon>Stentor</taxon>
    </lineage>
</organism>
<dbReference type="OrthoDB" id="2333384at2759"/>
<dbReference type="GO" id="GO:0015031">
    <property type="term" value="P:protein transport"/>
    <property type="evidence" value="ECO:0007669"/>
    <property type="project" value="TreeGrafter"/>
</dbReference>
<dbReference type="InterPro" id="IPR014752">
    <property type="entry name" value="Arrestin-like_C"/>
</dbReference>
<protein>
    <recommendedName>
        <fullName evidence="5">Arrestin C-terminal-like domain-containing protein</fullName>
    </recommendedName>
</protein>
<evidence type="ECO:0000259" key="1">
    <source>
        <dbReference type="Pfam" id="PF00339"/>
    </source>
</evidence>
<evidence type="ECO:0000313" key="3">
    <source>
        <dbReference type="EMBL" id="OMJ88555.1"/>
    </source>
</evidence>
<dbReference type="PANTHER" id="PTHR11188">
    <property type="entry name" value="ARRESTIN DOMAIN CONTAINING PROTEIN"/>
    <property type="match status" value="1"/>
</dbReference>
<keyword evidence="4" id="KW-1185">Reference proteome</keyword>
<dbReference type="Gene3D" id="2.60.40.640">
    <property type="match status" value="2"/>
</dbReference>
<dbReference type="AlphaFoldDB" id="A0A1R2CHX6"/>
<reference evidence="3 4" key="1">
    <citation type="submission" date="2016-11" db="EMBL/GenBank/DDBJ databases">
        <title>The macronuclear genome of Stentor coeruleus: a giant cell with tiny introns.</title>
        <authorList>
            <person name="Slabodnick M."/>
            <person name="Ruby J.G."/>
            <person name="Reiff S.B."/>
            <person name="Swart E.C."/>
            <person name="Gosai S."/>
            <person name="Prabakaran S."/>
            <person name="Witkowska E."/>
            <person name="Larue G.E."/>
            <person name="Fisher S."/>
            <person name="Freeman R.M."/>
            <person name="Gunawardena J."/>
            <person name="Chu W."/>
            <person name="Stover N.A."/>
            <person name="Gregory B.D."/>
            <person name="Nowacki M."/>
            <person name="Derisi J."/>
            <person name="Roy S.W."/>
            <person name="Marshall W.F."/>
            <person name="Sood P."/>
        </authorList>
    </citation>
    <scope>NUCLEOTIDE SEQUENCE [LARGE SCALE GENOMIC DNA]</scope>
    <source>
        <strain evidence="3">WM001</strain>
    </source>
</reference>
<dbReference type="SUPFAM" id="SSF81296">
    <property type="entry name" value="E set domains"/>
    <property type="match status" value="1"/>
</dbReference>
<accession>A0A1R2CHX6</accession>
<dbReference type="Pfam" id="PF02752">
    <property type="entry name" value="Arrestin_C"/>
    <property type="match status" value="1"/>
</dbReference>
<gene>
    <name evidence="3" type="ORF">SteCoe_9509</name>
</gene>
<dbReference type="InterPro" id="IPR014756">
    <property type="entry name" value="Ig_E-set"/>
</dbReference>
<dbReference type="Proteomes" id="UP000187209">
    <property type="component" value="Unassembled WGS sequence"/>
</dbReference>
<dbReference type="EMBL" id="MPUH01000148">
    <property type="protein sequence ID" value="OMJ88555.1"/>
    <property type="molecule type" value="Genomic_DNA"/>
</dbReference>
<evidence type="ECO:0000313" key="4">
    <source>
        <dbReference type="Proteomes" id="UP000187209"/>
    </source>
</evidence>
<dbReference type="InterPro" id="IPR011022">
    <property type="entry name" value="Arrestin_C-like"/>
</dbReference>
<dbReference type="GO" id="GO:0005737">
    <property type="term" value="C:cytoplasm"/>
    <property type="evidence" value="ECO:0007669"/>
    <property type="project" value="TreeGrafter"/>
</dbReference>
<feature type="domain" description="Arrestin C-terminal-like" evidence="2">
    <location>
        <begin position="167"/>
        <end position="300"/>
    </location>
</feature>